<sequence length="245" mass="25640">MNRSILLGTLAAVAASALPVAAQAESAYTTSALNVRAGPGPEYPIVTALPVDADVEIYACLEGRTWCDVTAASARGWVSGESLAYSSDGAIVAEARVEVPVASYDTATYWDQYYADRDFYAQRDQFAGQTTVTTRSGQSGEGALAGAATGATAGAIVGGPVGAAIGGAAGALTGAALEPPETVTTYVTRNRVEPVVIERQVEVGVALPDRVVLHRVPDYEYQYTYVNDRPVLVDPGTRQVVYVMR</sequence>
<dbReference type="Proteomes" id="UP000017819">
    <property type="component" value="Unassembled WGS sequence"/>
</dbReference>
<protein>
    <recommendedName>
        <fullName evidence="2">SH3b domain-containing protein</fullName>
    </recommendedName>
</protein>
<evidence type="ECO:0000313" key="3">
    <source>
        <dbReference type="EMBL" id="ESR23244.1"/>
    </source>
</evidence>
<feature type="signal peptide" evidence="1">
    <location>
        <begin position="1"/>
        <end position="24"/>
    </location>
</feature>
<dbReference type="Pfam" id="PF06823">
    <property type="entry name" value="DUF1236"/>
    <property type="match status" value="1"/>
</dbReference>
<dbReference type="AlphaFoldDB" id="V4RCX0"/>
<dbReference type="EMBL" id="AWXZ01000039">
    <property type="protein sequence ID" value="ESR23244.1"/>
    <property type="molecule type" value="Genomic_DNA"/>
</dbReference>
<accession>V4RCX0</accession>
<comment type="caution">
    <text evidence="3">The sequence shown here is derived from an EMBL/GenBank/DDBJ whole genome shotgun (WGS) entry which is preliminary data.</text>
</comment>
<reference evidence="3 4" key="1">
    <citation type="journal article" date="2014" name="Genome Announc.">
        <title>Draft Genome Sequence of Lutibaculum baratangense Strain AMV1T, Isolated from a Mud Volcano in Andamans, India.</title>
        <authorList>
            <person name="Singh A."/>
            <person name="Sreenivas A."/>
            <person name="Sathyanarayana Reddy G."/>
            <person name="Pinnaka A.K."/>
            <person name="Shivaji S."/>
        </authorList>
    </citation>
    <scope>NUCLEOTIDE SEQUENCE [LARGE SCALE GENOMIC DNA]</scope>
    <source>
        <strain evidence="3 4">AMV1</strain>
    </source>
</reference>
<evidence type="ECO:0000313" key="4">
    <source>
        <dbReference type="Proteomes" id="UP000017819"/>
    </source>
</evidence>
<feature type="domain" description="SH3b" evidence="2">
    <location>
        <begin position="31"/>
        <end position="83"/>
    </location>
</feature>
<feature type="chain" id="PRO_5004728447" description="SH3b domain-containing protein" evidence="1">
    <location>
        <begin position="25"/>
        <end position="245"/>
    </location>
</feature>
<keyword evidence="1" id="KW-0732">Signal</keyword>
<dbReference type="Pfam" id="PF08239">
    <property type="entry name" value="SH3_3"/>
    <property type="match status" value="1"/>
</dbReference>
<gene>
    <name evidence="3" type="ORF">N177_3312</name>
</gene>
<dbReference type="InterPro" id="IPR009642">
    <property type="entry name" value="DUF1236"/>
</dbReference>
<dbReference type="RefSeq" id="WP_023433430.1">
    <property type="nucleotide sequence ID" value="NZ_AWXZ01000039.1"/>
</dbReference>
<dbReference type="PATRIC" id="fig|631454.5.peg.3272"/>
<evidence type="ECO:0000256" key="1">
    <source>
        <dbReference type="SAM" id="SignalP"/>
    </source>
</evidence>
<dbReference type="STRING" id="631454.N177_3312"/>
<name>V4RCX0_9HYPH</name>
<dbReference type="CDD" id="cd00329">
    <property type="entry name" value="TopoII_MutL_Trans"/>
    <property type="match status" value="1"/>
</dbReference>
<proteinExistence type="predicted"/>
<dbReference type="InterPro" id="IPR003646">
    <property type="entry name" value="SH3-like_bac-type"/>
</dbReference>
<dbReference type="OrthoDB" id="102964at2"/>
<organism evidence="3 4">
    <name type="scientific">Lutibaculum baratangense AMV1</name>
    <dbReference type="NCBI Taxonomy" id="631454"/>
    <lineage>
        <taxon>Bacteria</taxon>
        <taxon>Pseudomonadati</taxon>
        <taxon>Pseudomonadota</taxon>
        <taxon>Alphaproteobacteria</taxon>
        <taxon>Hyphomicrobiales</taxon>
        <taxon>Tepidamorphaceae</taxon>
        <taxon>Lutibaculum</taxon>
    </lineage>
</organism>
<dbReference type="eggNOG" id="COG4991">
    <property type="taxonomic scope" value="Bacteria"/>
</dbReference>
<keyword evidence="4" id="KW-1185">Reference proteome</keyword>
<evidence type="ECO:0000259" key="2">
    <source>
        <dbReference type="Pfam" id="PF08239"/>
    </source>
</evidence>
<dbReference type="Gene3D" id="2.30.30.40">
    <property type="entry name" value="SH3 Domains"/>
    <property type="match status" value="1"/>
</dbReference>